<dbReference type="Proteomes" id="UP000078540">
    <property type="component" value="Unassembled WGS sequence"/>
</dbReference>
<name>A0A195BY61_9HYME</name>
<evidence type="ECO:0000313" key="2">
    <source>
        <dbReference type="Proteomes" id="UP000078540"/>
    </source>
</evidence>
<proteinExistence type="predicted"/>
<keyword evidence="2" id="KW-1185">Reference proteome</keyword>
<sequence length="90" mass="10192">MDLSVWSTRKPVGDSVFWNDTKHPERVFEDSARATPFRNSEQNHSMARTGNGESPWPKLQVVCSPSTLEYVTVVHKIVLIVVCFGLDVFL</sequence>
<reference evidence="1 2" key="1">
    <citation type="submission" date="2015-09" db="EMBL/GenBank/DDBJ databases">
        <title>Atta colombica WGS genome.</title>
        <authorList>
            <person name="Nygaard S."/>
            <person name="Hu H."/>
            <person name="Boomsma J."/>
            <person name="Zhang G."/>
        </authorList>
    </citation>
    <scope>NUCLEOTIDE SEQUENCE [LARGE SCALE GENOMIC DNA]</scope>
    <source>
        <strain evidence="1">Treedump-2</strain>
        <tissue evidence="1">Whole body</tissue>
    </source>
</reference>
<organism evidence="1 2">
    <name type="scientific">Atta colombica</name>
    <dbReference type="NCBI Taxonomy" id="520822"/>
    <lineage>
        <taxon>Eukaryota</taxon>
        <taxon>Metazoa</taxon>
        <taxon>Ecdysozoa</taxon>
        <taxon>Arthropoda</taxon>
        <taxon>Hexapoda</taxon>
        <taxon>Insecta</taxon>
        <taxon>Pterygota</taxon>
        <taxon>Neoptera</taxon>
        <taxon>Endopterygota</taxon>
        <taxon>Hymenoptera</taxon>
        <taxon>Apocrita</taxon>
        <taxon>Aculeata</taxon>
        <taxon>Formicoidea</taxon>
        <taxon>Formicidae</taxon>
        <taxon>Myrmicinae</taxon>
        <taxon>Atta</taxon>
    </lineage>
</organism>
<dbReference type="AlphaFoldDB" id="A0A195BY61"/>
<dbReference type="EMBL" id="KQ976396">
    <property type="protein sequence ID" value="KYM92878.1"/>
    <property type="molecule type" value="Genomic_DNA"/>
</dbReference>
<evidence type="ECO:0000313" key="1">
    <source>
        <dbReference type="EMBL" id="KYM92878.1"/>
    </source>
</evidence>
<accession>A0A195BY61</accession>
<gene>
    <name evidence="1" type="ORF">ALC53_00416</name>
</gene>
<protein>
    <submittedName>
        <fullName evidence="1">Uncharacterized protein</fullName>
    </submittedName>
</protein>